<organism evidence="2 3">
    <name type="scientific">Pseudogemmobacter faecipullorum</name>
    <dbReference type="NCBI Taxonomy" id="2755041"/>
    <lineage>
        <taxon>Bacteria</taxon>
        <taxon>Pseudomonadati</taxon>
        <taxon>Pseudomonadota</taxon>
        <taxon>Alphaproteobacteria</taxon>
        <taxon>Rhodobacterales</taxon>
        <taxon>Paracoccaceae</taxon>
        <taxon>Pseudogemmobacter</taxon>
    </lineage>
</organism>
<evidence type="ECO:0008006" key="4">
    <source>
        <dbReference type="Google" id="ProtNLM"/>
    </source>
</evidence>
<gene>
    <name evidence="2" type="ORF">H0485_15165</name>
</gene>
<dbReference type="Proteomes" id="UP001198571">
    <property type="component" value="Unassembled WGS sequence"/>
</dbReference>
<evidence type="ECO:0000313" key="2">
    <source>
        <dbReference type="EMBL" id="MCB5411330.1"/>
    </source>
</evidence>
<protein>
    <recommendedName>
        <fullName evidence="4">ABC transporter permease</fullName>
    </recommendedName>
</protein>
<comment type="caution">
    <text evidence="2">The sequence shown here is derived from an EMBL/GenBank/DDBJ whole genome shotgun (WGS) entry which is preliminary data.</text>
</comment>
<evidence type="ECO:0000256" key="1">
    <source>
        <dbReference type="SAM" id="Phobius"/>
    </source>
</evidence>
<reference evidence="2 3" key="1">
    <citation type="submission" date="2020-07" db="EMBL/GenBank/DDBJ databases">
        <title>Pseudogemmobacter sp. nov., isolated from poultry manure in Taiwan.</title>
        <authorList>
            <person name="Lin S.-Y."/>
            <person name="Tang Y.-S."/>
            <person name="Young C.-C."/>
        </authorList>
    </citation>
    <scope>NUCLEOTIDE SEQUENCE [LARGE SCALE GENOMIC DNA]</scope>
    <source>
        <strain evidence="2 3">CC-YST710</strain>
    </source>
</reference>
<sequence length="74" mass="8045">MIALIAWAWPYLAAAGAALLAAFGLYAKGRADASARARLKSLEDDHEAAADLRRIVDRGLADRVRKFDDAGFRD</sequence>
<keyword evidence="1" id="KW-1133">Transmembrane helix</keyword>
<keyword evidence="1" id="KW-0472">Membrane</keyword>
<dbReference type="RefSeq" id="WP_226936803.1">
    <property type="nucleotide sequence ID" value="NZ_JACDXX010000015.1"/>
</dbReference>
<accession>A0ABS8CQ69</accession>
<keyword evidence="1" id="KW-0812">Transmembrane</keyword>
<keyword evidence="3" id="KW-1185">Reference proteome</keyword>
<evidence type="ECO:0000313" key="3">
    <source>
        <dbReference type="Proteomes" id="UP001198571"/>
    </source>
</evidence>
<feature type="transmembrane region" description="Helical" evidence="1">
    <location>
        <begin position="6"/>
        <end position="27"/>
    </location>
</feature>
<proteinExistence type="predicted"/>
<name>A0ABS8CQ69_9RHOB</name>
<dbReference type="EMBL" id="JACDXX010000015">
    <property type="protein sequence ID" value="MCB5411330.1"/>
    <property type="molecule type" value="Genomic_DNA"/>
</dbReference>